<dbReference type="SUPFAM" id="SSF53474">
    <property type="entry name" value="alpha/beta-Hydrolases"/>
    <property type="match status" value="1"/>
</dbReference>
<comment type="subcellular location">
    <subcellularLocation>
        <location evidence="2">Cytoplasm</location>
    </subcellularLocation>
</comment>
<reference evidence="16" key="1">
    <citation type="submission" date="2021-01" db="EMBL/GenBank/DDBJ databases">
        <authorList>
            <person name="Li R."/>
            <person name="Bekaert M."/>
        </authorList>
    </citation>
    <scope>NUCLEOTIDE SEQUENCE</scope>
    <source>
        <strain evidence="16">Farmed</strain>
    </source>
</reference>
<evidence type="ECO:0000256" key="4">
    <source>
        <dbReference type="ARBA" id="ARBA00011881"/>
    </source>
</evidence>
<dbReference type="GO" id="GO:0008242">
    <property type="term" value="F:omega peptidase activity"/>
    <property type="evidence" value="ECO:0007669"/>
    <property type="project" value="UniProtKB-EC"/>
</dbReference>
<dbReference type="EC" id="3.4.19.1" evidence="5"/>
<evidence type="ECO:0000256" key="13">
    <source>
        <dbReference type="SAM" id="MobiDB-lite"/>
    </source>
</evidence>
<keyword evidence="7" id="KW-0963">Cytoplasm</keyword>
<feature type="domain" description="Acylamino-acid-releasing enzyme N-terminal" evidence="15">
    <location>
        <begin position="18"/>
        <end position="451"/>
    </location>
</feature>
<comment type="catalytic activity">
    <reaction evidence="1">
        <text>Cleavage of an N-acetyl or N-formyl amino acid from the N-terminus of a polypeptide.</text>
        <dbReference type="EC" id="3.4.19.1"/>
    </reaction>
</comment>
<dbReference type="PANTHER" id="PTHR42776">
    <property type="entry name" value="SERINE PEPTIDASE S9 FAMILY MEMBER"/>
    <property type="match status" value="1"/>
</dbReference>
<dbReference type="Gene3D" id="2.120.10.30">
    <property type="entry name" value="TolB, C-terminal domain"/>
    <property type="match status" value="1"/>
</dbReference>
<evidence type="ECO:0000256" key="7">
    <source>
        <dbReference type="ARBA" id="ARBA00022490"/>
    </source>
</evidence>
<keyword evidence="17" id="KW-1185">Reference proteome</keyword>
<dbReference type="GO" id="GO:0004252">
    <property type="term" value="F:serine-type endopeptidase activity"/>
    <property type="evidence" value="ECO:0007669"/>
    <property type="project" value="InterPro"/>
</dbReference>
<evidence type="ECO:0000256" key="8">
    <source>
        <dbReference type="ARBA" id="ARBA00022801"/>
    </source>
</evidence>
<dbReference type="GO" id="GO:0006508">
    <property type="term" value="P:proteolysis"/>
    <property type="evidence" value="ECO:0007669"/>
    <property type="project" value="InterPro"/>
</dbReference>
<protein>
    <recommendedName>
        <fullName evidence="6">Acylamino-acid-releasing enzyme</fullName>
        <ecNumber evidence="5">3.4.19.1</ecNumber>
    </recommendedName>
    <alternativeName>
        <fullName evidence="11">Acyl-peptide hydrolase</fullName>
    </alternativeName>
    <alternativeName>
        <fullName evidence="10">Acylaminoacyl-peptidase</fullName>
    </alternativeName>
</protein>
<dbReference type="GO" id="GO:0005737">
    <property type="term" value="C:cytoplasm"/>
    <property type="evidence" value="ECO:0007669"/>
    <property type="project" value="UniProtKB-SubCell"/>
</dbReference>
<comment type="similarity">
    <text evidence="3">Belongs to the peptidase S9C family.</text>
</comment>
<comment type="function">
    <text evidence="12">This enzyme catalyzes the hydrolysis of the N-terminal peptide bond of an N-acetylated peptide to generate an N-acetylated amino acid and a peptide with a free N-terminus. It preferentially cleaves off Ac-Ala, Ac-Met and Ac-Ser. Also, involved in the degradation of oxidized and glycated proteins.</text>
</comment>
<evidence type="ECO:0000256" key="6">
    <source>
        <dbReference type="ARBA" id="ARBA00018421"/>
    </source>
</evidence>
<evidence type="ECO:0000256" key="12">
    <source>
        <dbReference type="ARBA" id="ARBA00045885"/>
    </source>
</evidence>
<evidence type="ECO:0000313" key="17">
    <source>
        <dbReference type="Proteomes" id="UP000597762"/>
    </source>
</evidence>
<keyword evidence="9" id="KW-0007">Acetylation</keyword>
<evidence type="ECO:0000256" key="5">
    <source>
        <dbReference type="ARBA" id="ARBA00012917"/>
    </source>
</evidence>
<feature type="compositionally biased region" description="Basic and acidic residues" evidence="13">
    <location>
        <begin position="183"/>
        <end position="198"/>
    </location>
</feature>
<dbReference type="Proteomes" id="UP000597762">
    <property type="component" value="Unassembled WGS sequence"/>
</dbReference>
<comment type="subunit">
    <text evidence="4">Homotetramer.</text>
</comment>
<dbReference type="InterPro" id="IPR045550">
    <property type="entry name" value="AARE_N"/>
</dbReference>
<dbReference type="InterPro" id="IPR001375">
    <property type="entry name" value="Peptidase_S9_cat"/>
</dbReference>
<organism evidence="16 17">
    <name type="scientific">Acanthosepion pharaonis</name>
    <name type="common">Pharaoh cuttlefish</name>
    <name type="synonym">Sepia pharaonis</name>
    <dbReference type="NCBI Taxonomy" id="158019"/>
    <lineage>
        <taxon>Eukaryota</taxon>
        <taxon>Metazoa</taxon>
        <taxon>Spiralia</taxon>
        <taxon>Lophotrochozoa</taxon>
        <taxon>Mollusca</taxon>
        <taxon>Cephalopoda</taxon>
        <taxon>Coleoidea</taxon>
        <taxon>Decapodiformes</taxon>
        <taxon>Sepiida</taxon>
        <taxon>Sepiina</taxon>
        <taxon>Sepiidae</taxon>
        <taxon>Acanthosepion</taxon>
    </lineage>
</organism>
<dbReference type="SUPFAM" id="SSF82171">
    <property type="entry name" value="DPP6 N-terminal domain-like"/>
    <property type="match status" value="1"/>
</dbReference>
<dbReference type="Pfam" id="PF19283">
    <property type="entry name" value="APEH_N"/>
    <property type="match status" value="1"/>
</dbReference>
<name>A0A812E6B7_ACAPH</name>
<sequence length="729" mass="82195">MMSTGKVIKDYLVEEAISIYRDYTKFPVVSSAKISLLSDPPQIVIHSEFTQRDLERREQVKFCRSHLFTHVDGNYSLIHRTPPSELAKELWNKESPSGRFRCIIRRVTNQKGEEKDYIEIWDKTHKIWNIDAFAKEVHGKIYEPDGQFGSLEWSATEKRLAFIAEKKLPKGTSFFDSKGSSKSPDDENKPSETKARGDQHVYHEDWGELLVGKHRPTVVILDLEGNVPEISIMDCISDDISLGQIRWAPDETGLLMVGWCHEPWRLGLTYCPIRKSQLYFAQTTGEDVKCFGGEDRAVRSPVFSPDGTKVVYLDNPFGGPHYQCSRLIVIDWIEKTTKVILDIVENVQGDEFPGIFTLNLPERCWASDNKRLVFSSVWKSQLTAVVINTETQNVTRLKSPERGIGATNILDVHGDHIVAQYSTPNKPHYLIIGTLPPEGQEADIKWTKLDSDVDHKLDGIMVEHLKHKPIDGLINEEYPDLDFESIFLKPSDCADSKLPLIVWPHGGPHSSFLGDFLLYPSAMCACGFAVLLVNYRGSIGFGQNSIKSLLGKIGQQDVQDMQFAAESVLKQGCIDENQIAICGGSHGGFLTLHLIGQYPDFYKVAVCRNPVTNLIIDHLHIHFLSYQNVSTFASGLNASQPEKLNPSFNIETGSFYCYSIVITPTMFMVGTGDLRVPPKSAHEFYKALKARQVPVRFLAYAENSHPLNKVDAEADAFVNIVSWFWQHLC</sequence>
<dbReference type="Pfam" id="PF00326">
    <property type="entry name" value="Peptidase_S9"/>
    <property type="match status" value="1"/>
</dbReference>
<evidence type="ECO:0000256" key="10">
    <source>
        <dbReference type="ARBA" id="ARBA00032284"/>
    </source>
</evidence>
<evidence type="ECO:0000256" key="1">
    <source>
        <dbReference type="ARBA" id="ARBA00000721"/>
    </source>
</evidence>
<comment type="caution">
    <text evidence="16">The sequence shown here is derived from an EMBL/GenBank/DDBJ whole genome shotgun (WGS) entry which is preliminary data.</text>
</comment>
<dbReference type="OrthoDB" id="416344at2759"/>
<dbReference type="PROSITE" id="PS00708">
    <property type="entry name" value="PRO_ENDOPEP_SER"/>
    <property type="match status" value="1"/>
</dbReference>
<feature type="region of interest" description="Disordered" evidence="13">
    <location>
        <begin position="174"/>
        <end position="198"/>
    </location>
</feature>
<dbReference type="EMBL" id="CAHIKZ030004804">
    <property type="protein sequence ID" value="CAE1315639.1"/>
    <property type="molecule type" value="Genomic_DNA"/>
</dbReference>
<gene>
    <name evidence="16" type="ORF">SPHA_66528</name>
</gene>
<keyword evidence="8 16" id="KW-0378">Hydrolase</keyword>
<accession>A0A812E6B7</accession>
<dbReference type="PANTHER" id="PTHR42776:SF4">
    <property type="entry name" value="ACYLAMINO-ACID-RELEASING ENZYME"/>
    <property type="match status" value="1"/>
</dbReference>
<dbReference type="InterPro" id="IPR029058">
    <property type="entry name" value="AB_hydrolase_fold"/>
</dbReference>
<evidence type="ECO:0000256" key="9">
    <source>
        <dbReference type="ARBA" id="ARBA00022990"/>
    </source>
</evidence>
<evidence type="ECO:0000256" key="2">
    <source>
        <dbReference type="ARBA" id="ARBA00004496"/>
    </source>
</evidence>
<dbReference type="InterPro" id="IPR002471">
    <property type="entry name" value="Pept_S9_AS"/>
</dbReference>
<feature type="domain" description="Peptidase S9 prolyl oligopeptidase catalytic" evidence="14">
    <location>
        <begin position="521"/>
        <end position="728"/>
    </location>
</feature>
<proteinExistence type="inferred from homology"/>
<evidence type="ECO:0000256" key="3">
    <source>
        <dbReference type="ARBA" id="ARBA00010040"/>
    </source>
</evidence>
<evidence type="ECO:0000313" key="16">
    <source>
        <dbReference type="EMBL" id="CAE1315639.1"/>
    </source>
</evidence>
<dbReference type="AlphaFoldDB" id="A0A812E6B7"/>
<evidence type="ECO:0000256" key="11">
    <source>
        <dbReference type="ARBA" id="ARBA00032596"/>
    </source>
</evidence>
<dbReference type="InterPro" id="IPR011042">
    <property type="entry name" value="6-blade_b-propeller_TolB-like"/>
</dbReference>
<evidence type="ECO:0000259" key="15">
    <source>
        <dbReference type="Pfam" id="PF19283"/>
    </source>
</evidence>
<evidence type="ECO:0000259" key="14">
    <source>
        <dbReference type="Pfam" id="PF00326"/>
    </source>
</evidence>
<dbReference type="Gene3D" id="3.40.50.1820">
    <property type="entry name" value="alpha/beta hydrolase"/>
    <property type="match status" value="1"/>
</dbReference>